<dbReference type="Gene3D" id="1.10.150.280">
    <property type="entry name" value="AF1531-like domain"/>
    <property type="match status" value="2"/>
</dbReference>
<evidence type="ECO:0000313" key="3">
    <source>
        <dbReference type="Proteomes" id="UP000441336"/>
    </source>
</evidence>
<sequence length="348" mass="39106">MPLVQPPPRPPRTPWGRGPVWRWLRRYFGFSRAENRGFVVLVVLALVAAVVPVLLRPAAPVYLPEADQHQLNQWAASLATRLDSGQAAERRAYAARYPARRTGGGRDQYPRVPQVSLASFDPNALVASEWEVRGVPHFVAGRIVNYGQKAGGFRVKSQIQRIYGLPDSVYQRLAPFMQLPTELPARGAYASRPYADNAAGAFPTRMPRKPAHLQPFDLNQADTTQLMQIKGIGRGRAKGLVKHRAELGGFVSESQLSDYFMLRDAPDLVDSLRKYTFVAPGFAPRPVHLNSATFDELWPHPYVGKPLARLIVAFRTQHGPYKTPEDLRQIKILKPESFLRLQPYLRCD</sequence>
<feature type="transmembrane region" description="Helical" evidence="1">
    <location>
        <begin position="35"/>
        <end position="55"/>
    </location>
</feature>
<keyword evidence="1" id="KW-0812">Transmembrane</keyword>
<dbReference type="RefSeq" id="WP_157562940.1">
    <property type="nucleotide sequence ID" value="NZ_WQKZ01000002.1"/>
</dbReference>
<dbReference type="EMBL" id="WQKZ01000002">
    <property type="protein sequence ID" value="MVN75850.1"/>
    <property type="molecule type" value="Genomic_DNA"/>
</dbReference>
<protein>
    <submittedName>
        <fullName evidence="2">Helix-hairpin-helix domain-containing protein</fullName>
    </submittedName>
</protein>
<reference evidence="2 3" key="1">
    <citation type="submission" date="2019-12" db="EMBL/GenBank/DDBJ databases">
        <title>Hymenobacter sp. HMF4947 Genome sequencing and assembly.</title>
        <authorList>
            <person name="Kang H."/>
            <person name="Cha I."/>
            <person name="Kim H."/>
            <person name="Joh K."/>
        </authorList>
    </citation>
    <scope>NUCLEOTIDE SEQUENCE [LARGE SCALE GENOMIC DNA]</scope>
    <source>
        <strain evidence="2 3">HMF4947</strain>
    </source>
</reference>
<organism evidence="2 3">
    <name type="scientific">Hymenobacter ginkgonis</name>
    <dbReference type="NCBI Taxonomy" id="2682976"/>
    <lineage>
        <taxon>Bacteria</taxon>
        <taxon>Pseudomonadati</taxon>
        <taxon>Bacteroidota</taxon>
        <taxon>Cytophagia</taxon>
        <taxon>Cytophagales</taxon>
        <taxon>Hymenobacteraceae</taxon>
        <taxon>Hymenobacter</taxon>
    </lineage>
</organism>
<dbReference type="SUPFAM" id="SSF47781">
    <property type="entry name" value="RuvA domain 2-like"/>
    <property type="match status" value="3"/>
</dbReference>
<evidence type="ECO:0000313" key="2">
    <source>
        <dbReference type="EMBL" id="MVN75850.1"/>
    </source>
</evidence>
<evidence type="ECO:0000256" key="1">
    <source>
        <dbReference type="SAM" id="Phobius"/>
    </source>
</evidence>
<name>A0A7K1TBR0_9BACT</name>
<keyword evidence="1" id="KW-1133">Transmembrane helix</keyword>
<accession>A0A7K1TBR0</accession>
<dbReference type="Proteomes" id="UP000441336">
    <property type="component" value="Unassembled WGS sequence"/>
</dbReference>
<dbReference type="InterPro" id="IPR051675">
    <property type="entry name" value="Endo/Exo/Phosphatase_dom_1"/>
</dbReference>
<dbReference type="Pfam" id="PF12836">
    <property type="entry name" value="HHH_3"/>
    <property type="match status" value="2"/>
</dbReference>
<keyword evidence="1" id="KW-0472">Membrane</keyword>
<dbReference type="AlphaFoldDB" id="A0A7K1TBR0"/>
<comment type="caution">
    <text evidence="2">The sequence shown here is derived from an EMBL/GenBank/DDBJ whole genome shotgun (WGS) entry which is preliminary data.</text>
</comment>
<dbReference type="InterPro" id="IPR010994">
    <property type="entry name" value="RuvA_2-like"/>
</dbReference>
<dbReference type="PANTHER" id="PTHR21180">
    <property type="entry name" value="ENDONUCLEASE/EXONUCLEASE/PHOSPHATASE FAMILY DOMAIN-CONTAINING PROTEIN 1"/>
    <property type="match status" value="1"/>
</dbReference>
<proteinExistence type="predicted"/>
<dbReference type="PANTHER" id="PTHR21180:SF32">
    <property type="entry name" value="ENDONUCLEASE_EXONUCLEASE_PHOSPHATASE FAMILY DOMAIN-CONTAINING PROTEIN 1"/>
    <property type="match status" value="1"/>
</dbReference>
<keyword evidence="3" id="KW-1185">Reference proteome</keyword>
<gene>
    <name evidence="2" type="ORF">GO988_05880</name>
</gene>